<organism evidence="7 8">
    <name type="scientific">Streptococcus vestibularis</name>
    <dbReference type="NCBI Taxonomy" id="1343"/>
    <lineage>
        <taxon>Bacteria</taxon>
        <taxon>Bacillati</taxon>
        <taxon>Bacillota</taxon>
        <taxon>Bacilli</taxon>
        <taxon>Lactobacillales</taxon>
        <taxon>Streptococcaceae</taxon>
        <taxon>Streptococcus</taxon>
    </lineage>
</organism>
<evidence type="ECO:0000256" key="4">
    <source>
        <dbReference type="ARBA" id="ARBA00022789"/>
    </source>
</evidence>
<dbReference type="Pfam" id="PF04604">
    <property type="entry name" value="L_biotic_typeA"/>
    <property type="match status" value="1"/>
</dbReference>
<dbReference type="GO" id="GO:0042742">
    <property type="term" value="P:defense response to bacterium"/>
    <property type="evidence" value="ECO:0007669"/>
    <property type="project" value="UniProtKB-KW"/>
</dbReference>
<gene>
    <name evidence="7" type="primary">scnA</name>
    <name evidence="7" type="ORF">SSSS39_00529</name>
</gene>
<accession>A0A3S4NXH9</accession>
<sequence>MQNKYEAVDSIKEISLEELDQIIGAGKNGVFKTISHEYRMNSFQFYSLVVLNVMSLVILDVATKRGKPLFVFSFKGGTFLLLSY</sequence>
<evidence type="ECO:0000256" key="6">
    <source>
        <dbReference type="ARBA" id="ARBA00023048"/>
    </source>
</evidence>
<dbReference type="GO" id="GO:0031640">
    <property type="term" value="P:killing of cells of another organism"/>
    <property type="evidence" value="ECO:0007669"/>
    <property type="project" value="UniProtKB-KW"/>
</dbReference>
<evidence type="ECO:0000256" key="3">
    <source>
        <dbReference type="ARBA" id="ARBA00022784"/>
    </source>
</evidence>
<keyword evidence="5" id="KW-0044">Antibiotic</keyword>
<dbReference type="InterPro" id="IPR007682">
    <property type="entry name" value="Lantibiotic_typ-A_Lactobact"/>
</dbReference>
<evidence type="ECO:0000256" key="5">
    <source>
        <dbReference type="ARBA" id="ARBA00023022"/>
    </source>
</evidence>
<comment type="similarity">
    <text evidence="1">Belongs to the type A lantibiotic family.</text>
</comment>
<dbReference type="NCBIfam" id="NF040664">
    <property type="entry name" value="HEC_x9_TCC_lant"/>
    <property type="match status" value="1"/>
</dbReference>
<evidence type="ECO:0000256" key="1">
    <source>
        <dbReference type="ARBA" id="ARBA00009379"/>
    </source>
</evidence>
<keyword evidence="3" id="KW-0883">Thioether bond</keyword>
<name>A0A3S4NXH9_STRVE</name>
<evidence type="ECO:0000313" key="7">
    <source>
        <dbReference type="EMBL" id="VUW92559.1"/>
    </source>
</evidence>
<keyword evidence="2" id="KW-0929">Antimicrobial</keyword>
<proteinExistence type="inferred from homology"/>
<dbReference type="Proteomes" id="UP000380217">
    <property type="component" value="Unassembled WGS sequence"/>
</dbReference>
<dbReference type="GO" id="GO:0005576">
    <property type="term" value="C:extracellular region"/>
    <property type="evidence" value="ECO:0007669"/>
    <property type="project" value="InterPro"/>
</dbReference>
<keyword evidence="6" id="KW-0078">Bacteriocin</keyword>
<dbReference type="GO" id="GO:0005102">
    <property type="term" value="F:signaling receptor binding"/>
    <property type="evidence" value="ECO:0007669"/>
    <property type="project" value="UniProtKB-KW"/>
</dbReference>
<dbReference type="EMBL" id="CABHNJ010000003">
    <property type="protein sequence ID" value="VUW92559.1"/>
    <property type="molecule type" value="Genomic_DNA"/>
</dbReference>
<reference evidence="7 8" key="1">
    <citation type="submission" date="2019-07" db="EMBL/GenBank/DDBJ databases">
        <authorList>
            <person name="Hibberd C M."/>
            <person name="Gehrig L. J."/>
            <person name="Chang H.-W."/>
            <person name="Venkatesh S."/>
        </authorList>
    </citation>
    <scope>NUCLEOTIDE SEQUENCE [LARGE SCALE GENOMIC DNA]</scope>
    <source>
        <strain evidence="7">Streptococcus_salivarius_SS_Bg39</strain>
    </source>
</reference>
<accession>A0A564SBX1</accession>
<protein>
    <submittedName>
        <fullName evidence="7">Lantibiotic streptococcin A-FF22</fullName>
    </submittedName>
</protein>
<evidence type="ECO:0000313" key="8">
    <source>
        <dbReference type="Proteomes" id="UP000380217"/>
    </source>
</evidence>
<dbReference type="GeneID" id="97013374"/>
<dbReference type="AlphaFoldDB" id="A0A3S4NXH9"/>
<evidence type="ECO:0000256" key="2">
    <source>
        <dbReference type="ARBA" id="ARBA00022529"/>
    </source>
</evidence>
<dbReference type="RefSeq" id="WP_374110361.1">
    <property type="nucleotide sequence ID" value="NZ_CABHNJ010000003.1"/>
</dbReference>
<keyword evidence="4" id="KW-0425">Lantibiotic</keyword>